<dbReference type="InterPro" id="IPR036188">
    <property type="entry name" value="FAD/NAD-bd_sf"/>
</dbReference>
<evidence type="ECO:0008006" key="2">
    <source>
        <dbReference type="Google" id="ProtNLM"/>
    </source>
</evidence>
<gene>
    <name evidence="1" type="ORF">METZ01_LOCUS26527</name>
</gene>
<dbReference type="AlphaFoldDB" id="A0A381Q7R5"/>
<dbReference type="SUPFAM" id="SSF51971">
    <property type="entry name" value="Nucleotide-binding domain"/>
    <property type="match status" value="1"/>
</dbReference>
<evidence type="ECO:0000313" key="1">
    <source>
        <dbReference type="EMBL" id="SUZ73673.1"/>
    </source>
</evidence>
<accession>A0A381Q7R5</accession>
<proteinExistence type="predicted"/>
<dbReference type="Gene3D" id="3.50.50.60">
    <property type="entry name" value="FAD/NAD(P)-binding domain"/>
    <property type="match status" value="2"/>
</dbReference>
<reference evidence="1" key="1">
    <citation type="submission" date="2018-05" db="EMBL/GenBank/DDBJ databases">
        <authorList>
            <person name="Lanie J.A."/>
            <person name="Ng W.-L."/>
            <person name="Kazmierczak K.M."/>
            <person name="Andrzejewski T.M."/>
            <person name="Davidsen T.M."/>
            <person name="Wayne K.J."/>
            <person name="Tettelin H."/>
            <person name="Glass J.I."/>
            <person name="Rusch D."/>
            <person name="Podicherti R."/>
            <person name="Tsui H.-C.T."/>
            <person name="Winkler M.E."/>
        </authorList>
    </citation>
    <scope>NUCLEOTIDE SEQUENCE</scope>
</reference>
<organism evidence="1">
    <name type="scientific">marine metagenome</name>
    <dbReference type="NCBI Taxonomy" id="408172"/>
    <lineage>
        <taxon>unclassified sequences</taxon>
        <taxon>metagenomes</taxon>
        <taxon>ecological metagenomes</taxon>
    </lineage>
</organism>
<dbReference type="EMBL" id="UINC01001186">
    <property type="protein sequence ID" value="SUZ73673.1"/>
    <property type="molecule type" value="Genomic_DNA"/>
</dbReference>
<protein>
    <recommendedName>
        <fullName evidence="2">FAD/NAD(P)-binding domain-containing protein</fullName>
    </recommendedName>
</protein>
<name>A0A381Q7R5_9ZZZZ</name>
<sequence>MTQQNNQIVAIVGGAVAGSEAVYQFTERGVRCVAIEQNDLPYGKIEDGLPKWHAKQRKKEMAQIDTRIGHELVDFLPNTQIGKDLTVEELLTMGFSAVLMANGAWKDRTFPVKEIAKYEGDGFYYQNPFVYWYNHNEQPTYTGEQIVVEDNAVVVGGGLASIDVVKILQVELVSKVLKDRGIEISTIDLEHKGIPAALEEFNLTWDDLELEGAYLLYRRNVRNMPLASIPADATPEKDQKIRDTRAKILKKAQDKYFFRFKDQTQPIGIIEEEGSLVGLRMIENDLVNNKAISKEGTEYDLYSSMVISSIGSIPEPIEGIPMEWSTYDIKNEETGEVNGLDNVFGVGNAITGKGNIRVSRIHAREVAVYVADNRLPESGVDVDSVRTKVHSLQEKAGYKGDYPSWVQAKARE</sequence>
<dbReference type="PRINTS" id="PR00419">
    <property type="entry name" value="ADXRDTASE"/>
</dbReference>